<dbReference type="EMBL" id="JAGZYH010000001">
    <property type="protein sequence ID" value="MBS6620674.1"/>
    <property type="molecule type" value="Genomic_DNA"/>
</dbReference>
<protein>
    <submittedName>
        <fullName evidence="1">Uncharacterized protein</fullName>
    </submittedName>
</protein>
<dbReference type="AlphaFoldDB" id="A0A9E1GFN4"/>
<reference evidence="1" key="1">
    <citation type="submission" date="2021-02" db="EMBL/GenBank/DDBJ databases">
        <title>Infant gut strain persistence is associated with maternal origin, phylogeny, and functional potential including surface adhesion and iron acquisition.</title>
        <authorList>
            <person name="Lou Y.C."/>
        </authorList>
    </citation>
    <scope>NUCLEOTIDE SEQUENCE</scope>
    <source>
        <strain evidence="1">L2_039_000G1_dasL2_039_000G1_maxbin2.maxbin.077</strain>
    </source>
</reference>
<sequence length="111" mass="12000">MNDMEKCFYEPAELSVVDEGKGCSLVKAKGSPYKLGFLVAQGADGIFKSLNDAEAVDAMERAIVGTIRIMATRRKAEFGNRNGAFDMSSGFNAVRDEGALKEILKGIFGKQ</sequence>
<comment type="caution">
    <text evidence="1">The sequence shown here is derived from an EMBL/GenBank/DDBJ whole genome shotgun (WGS) entry which is preliminary data.</text>
</comment>
<name>A0A9E1GFN4_9FIRM</name>
<accession>A0A9E1GFN4</accession>
<organism evidence="1 2">
    <name type="scientific">Faecalibacterium prausnitzii</name>
    <dbReference type="NCBI Taxonomy" id="853"/>
    <lineage>
        <taxon>Bacteria</taxon>
        <taxon>Bacillati</taxon>
        <taxon>Bacillota</taxon>
        <taxon>Clostridia</taxon>
        <taxon>Eubacteriales</taxon>
        <taxon>Oscillospiraceae</taxon>
        <taxon>Faecalibacterium</taxon>
    </lineage>
</organism>
<proteinExistence type="predicted"/>
<gene>
    <name evidence="1" type="ORF">KH315_00645</name>
</gene>
<evidence type="ECO:0000313" key="2">
    <source>
        <dbReference type="Proteomes" id="UP000811365"/>
    </source>
</evidence>
<evidence type="ECO:0000313" key="1">
    <source>
        <dbReference type="EMBL" id="MBS6620674.1"/>
    </source>
</evidence>
<dbReference type="Proteomes" id="UP000811365">
    <property type="component" value="Unassembled WGS sequence"/>
</dbReference>